<reference evidence="2 3" key="1">
    <citation type="submission" date="2016-10" db="EMBL/GenBank/DDBJ databases">
        <authorList>
            <person name="de Groot N.N."/>
        </authorList>
    </citation>
    <scope>NUCLEOTIDE SEQUENCE [LARGE SCALE GENOMIC DNA]</scope>
    <source>
        <strain evidence="2 3">DSM 12272</strain>
    </source>
</reference>
<accession>A0A1H0LZZ1</accession>
<evidence type="ECO:0000313" key="3">
    <source>
        <dbReference type="Proteomes" id="UP000198597"/>
    </source>
</evidence>
<name>A0A1H0LZZ1_9CLOT</name>
<dbReference type="Pfam" id="PF13649">
    <property type="entry name" value="Methyltransf_25"/>
    <property type="match status" value="1"/>
</dbReference>
<dbReference type="InterPro" id="IPR029063">
    <property type="entry name" value="SAM-dependent_MTases_sf"/>
</dbReference>
<dbReference type="PANTHER" id="PTHR43667:SF2">
    <property type="entry name" value="FATTY ACID C-METHYL TRANSFERASE"/>
    <property type="match status" value="1"/>
</dbReference>
<organism evidence="2 3">
    <name type="scientific">Clostridium gasigenes</name>
    <dbReference type="NCBI Taxonomy" id="94869"/>
    <lineage>
        <taxon>Bacteria</taxon>
        <taxon>Bacillati</taxon>
        <taxon>Bacillota</taxon>
        <taxon>Clostridia</taxon>
        <taxon>Eubacteriales</taxon>
        <taxon>Clostridiaceae</taxon>
        <taxon>Clostridium</taxon>
    </lineage>
</organism>
<feature type="domain" description="Methyltransferase" evidence="1">
    <location>
        <begin position="85"/>
        <end position="180"/>
    </location>
</feature>
<dbReference type="GO" id="GO:0008168">
    <property type="term" value="F:methyltransferase activity"/>
    <property type="evidence" value="ECO:0007669"/>
    <property type="project" value="UniProtKB-KW"/>
</dbReference>
<sequence length="307" mass="35542">MNSIIVKNKNVAKARKRFWGTVEKFDYMVIQSNVSKGVYIVDKVREYYDSNAEMEWERLNNPYSIVEYKSTLFLIDKYFSNDGSVIDIGSGPGRYSIELLKRGYEVDLLEISQEELNIAKNEIEKLGLKANNYYCRSAIELECFEAESYDNILVMGPMYHLHIKEERQRVLKEVYRILKKDAVAIISYINTWGAIKAAVTEFPLEFDNKNKFKRYMNGDLSFSEEESFTKTYFTTAEKALQEVEEVGFEIVSYAGAEGFLSGISTDIKKLANSNKEIYENFINAAVETCELKQYRDATEHINIVVRK</sequence>
<dbReference type="GO" id="GO:0032259">
    <property type="term" value="P:methylation"/>
    <property type="evidence" value="ECO:0007669"/>
    <property type="project" value="UniProtKB-KW"/>
</dbReference>
<dbReference type="InterPro" id="IPR050723">
    <property type="entry name" value="CFA/CMAS"/>
</dbReference>
<dbReference type="CDD" id="cd02440">
    <property type="entry name" value="AdoMet_MTases"/>
    <property type="match status" value="1"/>
</dbReference>
<keyword evidence="3" id="KW-1185">Reference proteome</keyword>
<dbReference type="STRING" id="94869.SAMN04488529_101265"/>
<evidence type="ECO:0000259" key="1">
    <source>
        <dbReference type="Pfam" id="PF13649"/>
    </source>
</evidence>
<protein>
    <submittedName>
        <fullName evidence="2">Methyltransferase domain-containing protein</fullName>
    </submittedName>
</protein>
<proteinExistence type="predicted"/>
<dbReference type="EMBL" id="FNJM01000001">
    <property type="protein sequence ID" value="SDO73705.1"/>
    <property type="molecule type" value="Genomic_DNA"/>
</dbReference>
<gene>
    <name evidence="2" type="ORF">SAMN04488529_101265</name>
</gene>
<dbReference type="Proteomes" id="UP000198597">
    <property type="component" value="Unassembled WGS sequence"/>
</dbReference>
<dbReference type="RefSeq" id="WP_242873906.1">
    <property type="nucleotide sequence ID" value="NZ_FNJM01000001.1"/>
</dbReference>
<evidence type="ECO:0000313" key="2">
    <source>
        <dbReference type="EMBL" id="SDO73705.1"/>
    </source>
</evidence>
<dbReference type="InterPro" id="IPR041698">
    <property type="entry name" value="Methyltransf_25"/>
</dbReference>
<dbReference type="SUPFAM" id="SSF53335">
    <property type="entry name" value="S-adenosyl-L-methionine-dependent methyltransferases"/>
    <property type="match status" value="1"/>
</dbReference>
<keyword evidence="2" id="KW-0808">Transferase</keyword>
<keyword evidence="2" id="KW-0489">Methyltransferase</keyword>
<dbReference type="PANTHER" id="PTHR43667">
    <property type="entry name" value="CYCLOPROPANE-FATTY-ACYL-PHOSPHOLIPID SYNTHASE"/>
    <property type="match status" value="1"/>
</dbReference>
<dbReference type="AlphaFoldDB" id="A0A1H0LZZ1"/>
<dbReference type="Gene3D" id="3.40.50.150">
    <property type="entry name" value="Vaccinia Virus protein VP39"/>
    <property type="match status" value="1"/>
</dbReference>